<reference evidence="1 2" key="1">
    <citation type="journal article" date="2016" name="Sci. Rep.">
        <title>Draft genome sequencing and secretome analysis of fungal phytopathogen Ascochyta rabiei provides insight into the necrotrophic effector repertoire.</title>
        <authorList>
            <person name="Verma S."/>
            <person name="Gazara R.K."/>
            <person name="Nizam S."/>
            <person name="Parween S."/>
            <person name="Chattopadhyay D."/>
            <person name="Verma P.K."/>
        </authorList>
    </citation>
    <scope>NUCLEOTIDE SEQUENCE [LARGE SCALE GENOMIC DNA]</scope>
    <source>
        <strain evidence="1 2">ArDII</strain>
    </source>
</reference>
<accession>A0A163ERG6</accession>
<gene>
    <name evidence="1" type="ORF">ST47_g4972</name>
</gene>
<comment type="caution">
    <text evidence="1">The sequence shown here is derived from an EMBL/GenBank/DDBJ whole genome shotgun (WGS) entry which is preliminary data.</text>
</comment>
<proteinExistence type="predicted"/>
<dbReference type="AlphaFoldDB" id="A0A163ERG6"/>
<name>A0A163ERG6_DIDRA</name>
<keyword evidence="2" id="KW-1185">Reference proteome</keyword>
<dbReference type="EMBL" id="JYNV01000180">
    <property type="protein sequence ID" value="KZM23865.1"/>
    <property type="molecule type" value="Genomic_DNA"/>
</dbReference>
<evidence type="ECO:0000313" key="2">
    <source>
        <dbReference type="Proteomes" id="UP000076837"/>
    </source>
</evidence>
<dbReference type="OrthoDB" id="3770823at2759"/>
<protein>
    <submittedName>
        <fullName evidence="1">Uncharacterized protein</fullName>
    </submittedName>
</protein>
<organism evidence="1 2">
    <name type="scientific">Didymella rabiei</name>
    <name type="common">Chickpea ascochyta blight fungus</name>
    <name type="synonym">Mycosphaerella rabiei</name>
    <dbReference type="NCBI Taxonomy" id="5454"/>
    <lineage>
        <taxon>Eukaryota</taxon>
        <taxon>Fungi</taxon>
        <taxon>Dikarya</taxon>
        <taxon>Ascomycota</taxon>
        <taxon>Pezizomycotina</taxon>
        <taxon>Dothideomycetes</taxon>
        <taxon>Pleosporomycetidae</taxon>
        <taxon>Pleosporales</taxon>
        <taxon>Pleosporineae</taxon>
        <taxon>Didymellaceae</taxon>
        <taxon>Ascochyta</taxon>
    </lineage>
</organism>
<evidence type="ECO:0000313" key="1">
    <source>
        <dbReference type="EMBL" id="KZM23865.1"/>
    </source>
</evidence>
<sequence length="216" mass="24774">MKSPAKKAMDDLKEYMVQMRHDAVEGIQDGLRTCIESCVDRICEEYDVIDKQTRKPVELKGFDLTETIRDSEWYQHGIIELLIRNEDDALEQMTWIAKLEDAAPTDETTTDLPRNTTLPTYPPVGRDQYIQGIEQLRNATLTQQTILHKAFQCLQMIPDVVNYGTAAHEAHDIAMLKQFMHTQWVAEMRKAHHMYTLLMRGHGRGMGDQAAGALEQ</sequence>
<dbReference type="Proteomes" id="UP000076837">
    <property type="component" value="Unassembled WGS sequence"/>
</dbReference>